<accession>A0AAN8A643</accession>
<organism evidence="1 2">
    <name type="scientific">Arxiozyma heterogenica</name>
    <dbReference type="NCBI Taxonomy" id="278026"/>
    <lineage>
        <taxon>Eukaryota</taxon>
        <taxon>Fungi</taxon>
        <taxon>Dikarya</taxon>
        <taxon>Ascomycota</taxon>
        <taxon>Saccharomycotina</taxon>
        <taxon>Saccharomycetes</taxon>
        <taxon>Saccharomycetales</taxon>
        <taxon>Saccharomycetaceae</taxon>
        <taxon>Arxiozyma</taxon>
    </lineage>
</organism>
<name>A0AAN8A643_9SACH</name>
<dbReference type="PANTHER" id="PTHR13060:SF0">
    <property type="entry name" value="PROTEIN ECDYSONELESS HOMOLOG"/>
    <property type="match status" value="1"/>
</dbReference>
<proteinExistence type="predicted"/>
<keyword evidence="2" id="KW-1185">Reference proteome</keyword>
<evidence type="ECO:0000313" key="1">
    <source>
        <dbReference type="EMBL" id="KAK5774077.1"/>
    </source>
</evidence>
<dbReference type="GO" id="GO:0005634">
    <property type="term" value="C:nucleus"/>
    <property type="evidence" value="ECO:0007669"/>
    <property type="project" value="TreeGrafter"/>
</dbReference>
<dbReference type="Pfam" id="PF07093">
    <property type="entry name" value="SGT1"/>
    <property type="match status" value="1"/>
</dbReference>
<dbReference type="EMBL" id="JAWIZZ010000056">
    <property type="protein sequence ID" value="KAK5774077.1"/>
    <property type="molecule type" value="Genomic_DNA"/>
</dbReference>
<dbReference type="Proteomes" id="UP001306508">
    <property type="component" value="Unassembled WGS sequence"/>
</dbReference>
<protein>
    <submittedName>
        <fullName evidence="1">Uncharacterized protein</fullName>
    </submittedName>
</protein>
<dbReference type="PANTHER" id="PTHR13060">
    <property type="entry name" value="SGT1 PROTEIN HSGT1 SUPPRESSOR OF GCR2"/>
    <property type="match status" value="1"/>
</dbReference>
<gene>
    <name evidence="1" type="ORF">RI543_004611</name>
</gene>
<evidence type="ECO:0000313" key="2">
    <source>
        <dbReference type="Proteomes" id="UP001306508"/>
    </source>
</evidence>
<comment type="caution">
    <text evidence="1">The sequence shown here is derived from an EMBL/GenBank/DDBJ whole genome shotgun (WGS) entry which is preliminary data.</text>
</comment>
<sequence>MLQVVKKCHKIDSKWLWQTDQNEETFDIFNIPKKTHLVFGIFVLDMFIKDIGPVLQSLYHKLCELLKDWNTFYPWTEYNGVSLRLDNFRNIKYIFGDLCVEDNLQNEETLIVSLLRKFSKEAGDQVFIKIVDTDGDFLLASCHDIIPGNYEYPVGNNRLWLRNGNFIIIPDSIIPNKGLDPQICLDTLLFTPFKCINVDDISKKLDKLYPVNDFPTKELSELGFLSLQLPENKTAEILKSNPRIINYLIKNLFTMSANENENIHVNYVENLEYNQNVTKFLISKNHFNLLLLYLQVNNAEVEQFDIAKVCALYLLKCLRHLVDSGDIEVDNLGNKSSASMTEPKWNQALFYGTYKFPDFDYKQKYEVEAGVEPNEKLMELFTQFFNEKENGNSFHRNFDKNDEFDLEIASDGTTDDENEKAVEYLSEENSGINEDDFFEFFLKEALNMKDSDLEQFIKEDTPDLDIMDAQGYGDDSNETGTGSETEYFHREIEDILQHLHSEENTMKAFENMFNSLTIDGVASGPFEYMLRHLANSFDKN</sequence>
<dbReference type="InterPro" id="IPR010770">
    <property type="entry name" value="Ecd"/>
</dbReference>
<reference evidence="2" key="1">
    <citation type="submission" date="2023-07" db="EMBL/GenBank/DDBJ databases">
        <title>A draft genome of Kazachstania heterogenica Y-27499.</title>
        <authorList>
            <person name="Donic C."/>
            <person name="Kralova J.S."/>
            <person name="Fidel L."/>
            <person name="Ben-Dor S."/>
            <person name="Jung S."/>
        </authorList>
    </citation>
    <scope>NUCLEOTIDE SEQUENCE [LARGE SCALE GENOMIC DNA]</scope>
    <source>
        <strain evidence="2">Y27499</strain>
    </source>
</reference>
<dbReference type="AlphaFoldDB" id="A0AAN8A643"/>